<sequence length="123" mass="14514">NIKFKHFDSEFNETGLRYANDFITISNLNVTSSFVQSIENFKLKKYLSELKKNEAQKQKFSSINPESNKLFQRTNVENKFEILIPSFFNFTHSFPINQVIRKHSERIIGTLYIFLLNLLVQSD</sequence>
<accession>A0A3M7RW00</accession>
<organism evidence="1 2">
    <name type="scientific">Brachionus plicatilis</name>
    <name type="common">Marine rotifer</name>
    <name type="synonym">Brachionus muelleri</name>
    <dbReference type="NCBI Taxonomy" id="10195"/>
    <lineage>
        <taxon>Eukaryota</taxon>
        <taxon>Metazoa</taxon>
        <taxon>Spiralia</taxon>
        <taxon>Gnathifera</taxon>
        <taxon>Rotifera</taxon>
        <taxon>Eurotatoria</taxon>
        <taxon>Monogononta</taxon>
        <taxon>Pseudotrocha</taxon>
        <taxon>Ploima</taxon>
        <taxon>Brachionidae</taxon>
        <taxon>Brachionus</taxon>
    </lineage>
</organism>
<evidence type="ECO:0000313" key="2">
    <source>
        <dbReference type="Proteomes" id="UP000276133"/>
    </source>
</evidence>
<proteinExistence type="predicted"/>
<dbReference type="AlphaFoldDB" id="A0A3M7RW00"/>
<comment type="caution">
    <text evidence="1">The sequence shown here is derived from an EMBL/GenBank/DDBJ whole genome shotgun (WGS) entry which is preliminary data.</text>
</comment>
<protein>
    <submittedName>
        <fullName evidence="1">Uncharacterized protein</fullName>
    </submittedName>
</protein>
<evidence type="ECO:0000313" key="1">
    <source>
        <dbReference type="EMBL" id="RNA27652.1"/>
    </source>
</evidence>
<keyword evidence="2" id="KW-1185">Reference proteome</keyword>
<feature type="non-terminal residue" evidence="1">
    <location>
        <position position="1"/>
    </location>
</feature>
<reference evidence="1 2" key="1">
    <citation type="journal article" date="2018" name="Sci. Rep.">
        <title>Genomic signatures of local adaptation to the degree of environmental predictability in rotifers.</title>
        <authorList>
            <person name="Franch-Gras L."/>
            <person name="Hahn C."/>
            <person name="Garcia-Roger E.M."/>
            <person name="Carmona M.J."/>
            <person name="Serra M."/>
            <person name="Gomez A."/>
        </authorList>
    </citation>
    <scope>NUCLEOTIDE SEQUENCE [LARGE SCALE GENOMIC DNA]</scope>
    <source>
        <strain evidence="1">HYR1</strain>
    </source>
</reference>
<dbReference type="Proteomes" id="UP000276133">
    <property type="component" value="Unassembled WGS sequence"/>
</dbReference>
<dbReference type="EMBL" id="REGN01002513">
    <property type="protein sequence ID" value="RNA27652.1"/>
    <property type="molecule type" value="Genomic_DNA"/>
</dbReference>
<gene>
    <name evidence="1" type="ORF">BpHYR1_048971</name>
</gene>
<name>A0A3M7RW00_BRAPC</name>